<gene>
    <name evidence="2" type="ORF">GCM10022222_38920</name>
</gene>
<dbReference type="Gene3D" id="3.30.1330.40">
    <property type="entry name" value="RutC-like"/>
    <property type="match status" value="1"/>
</dbReference>
<evidence type="ECO:0000256" key="1">
    <source>
        <dbReference type="ARBA" id="ARBA00010552"/>
    </source>
</evidence>
<dbReference type="SUPFAM" id="SSF55298">
    <property type="entry name" value="YjgF-like"/>
    <property type="match status" value="1"/>
</dbReference>
<accession>A0ABP6WJF8</accession>
<sequence length="128" mass="13625">MTGAPIGRNSPPPGARSLSAHSTWFNGIVYTTAVPSRADGSFELGDIRAQAELTLENLARDLRDADSSMADILHLTIYLADIADWASFNESYVRHVPKPYPCRCAVGVAALAIPGMRVEVTALAARAG</sequence>
<reference evidence="3" key="1">
    <citation type="journal article" date="2019" name="Int. J. Syst. Evol. Microbiol.">
        <title>The Global Catalogue of Microorganisms (GCM) 10K type strain sequencing project: providing services to taxonomists for standard genome sequencing and annotation.</title>
        <authorList>
            <consortium name="The Broad Institute Genomics Platform"/>
            <consortium name="The Broad Institute Genome Sequencing Center for Infectious Disease"/>
            <person name="Wu L."/>
            <person name="Ma J."/>
        </authorList>
    </citation>
    <scope>NUCLEOTIDE SEQUENCE [LARGE SCALE GENOMIC DNA]</scope>
    <source>
        <strain evidence="3">JCM 16898</strain>
    </source>
</reference>
<evidence type="ECO:0000313" key="3">
    <source>
        <dbReference type="Proteomes" id="UP001500689"/>
    </source>
</evidence>
<comment type="caution">
    <text evidence="2">The sequence shown here is derived from an EMBL/GenBank/DDBJ whole genome shotgun (WGS) entry which is preliminary data.</text>
</comment>
<evidence type="ECO:0000313" key="2">
    <source>
        <dbReference type="EMBL" id="GAA3551580.1"/>
    </source>
</evidence>
<comment type="similarity">
    <text evidence="1">Belongs to the RutC family.</text>
</comment>
<keyword evidence="3" id="KW-1185">Reference proteome</keyword>
<name>A0ABP6WJF8_9PSEU</name>
<dbReference type="Proteomes" id="UP001500689">
    <property type="component" value="Unassembled WGS sequence"/>
</dbReference>
<dbReference type="InterPro" id="IPR006175">
    <property type="entry name" value="YjgF/YER057c/UK114"/>
</dbReference>
<dbReference type="InterPro" id="IPR035959">
    <property type="entry name" value="RutC-like_sf"/>
</dbReference>
<protein>
    <submittedName>
        <fullName evidence="2">RidA family protein</fullName>
    </submittedName>
</protein>
<dbReference type="EMBL" id="BAAAZN010000007">
    <property type="protein sequence ID" value="GAA3551580.1"/>
    <property type="molecule type" value="Genomic_DNA"/>
</dbReference>
<dbReference type="PANTHER" id="PTHR11803:SF58">
    <property type="entry name" value="PROTEIN HMF1-RELATED"/>
    <property type="match status" value="1"/>
</dbReference>
<dbReference type="Pfam" id="PF01042">
    <property type="entry name" value="Ribonuc_L-PSP"/>
    <property type="match status" value="1"/>
</dbReference>
<organism evidence="2 3">
    <name type="scientific">Amycolatopsis ultiminotia</name>
    <dbReference type="NCBI Taxonomy" id="543629"/>
    <lineage>
        <taxon>Bacteria</taxon>
        <taxon>Bacillati</taxon>
        <taxon>Actinomycetota</taxon>
        <taxon>Actinomycetes</taxon>
        <taxon>Pseudonocardiales</taxon>
        <taxon>Pseudonocardiaceae</taxon>
        <taxon>Amycolatopsis</taxon>
    </lineage>
</organism>
<dbReference type="CDD" id="cd00448">
    <property type="entry name" value="YjgF_YER057c_UK114_family"/>
    <property type="match status" value="1"/>
</dbReference>
<dbReference type="PANTHER" id="PTHR11803">
    <property type="entry name" value="2-IMINOBUTANOATE/2-IMINOPROPANOATE DEAMINASE RIDA"/>
    <property type="match status" value="1"/>
</dbReference>
<proteinExistence type="inferred from homology"/>